<organism evidence="3 4">
    <name type="scientific">Sphingomonas plantiphila</name>
    <dbReference type="NCBI Taxonomy" id="3163295"/>
    <lineage>
        <taxon>Bacteria</taxon>
        <taxon>Pseudomonadati</taxon>
        <taxon>Pseudomonadota</taxon>
        <taxon>Alphaproteobacteria</taxon>
        <taxon>Sphingomonadales</taxon>
        <taxon>Sphingomonadaceae</taxon>
        <taxon>Sphingomonas</taxon>
    </lineage>
</organism>
<dbReference type="RefSeq" id="WP_408078904.1">
    <property type="nucleotide sequence ID" value="NZ_JBELQC010000002.1"/>
</dbReference>
<accession>A0ABW8YNF7</accession>
<feature type="chain" id="PRO_5045577925" description="Lipoprotein" evidence="2">
    <location>
        <begin position="28"/>
        <end position="181"/>
    </location>
</feature>
<feature type="region of interest" description="Disordered" evidence="1">
    <location>
        <begin position="27"/>
        <end position="48"/>
    </location>
</feature>
<gene>
    <name evidence="3" type="ORF">ABS767_12715</name>
</gene>
<protein>
    <recommendedName>
        <fullName evidence="5">Lipoprotein</fullName>
    </recommendedName>
</protein>
<keyword evidence="2" id="KW-0732">Signal</keyword>
<sequence>MSAGRVGRILIAVALLGVVSACGSDQAEQSDRSAGAASGDTGSAGRGVFEDNGLAQSDLMGFPEVKAARDALSPALAQAAKTGGDLACGLPRLPGASARESLPDRPGFVTKETPATVAAFYWAAADAAGGFAMVGATPAPFARIHLPDGRNCHVTAQATADGADFIVTDKGFMGLIGEGEN</sequence>
<evidence type="ECO:0000313" key="3">
    <source>
        <dbReference type="EMBL" id="MFL9841829.1"/>
    </source>
</evidence>
<feature type="compositionally biased region" description="Low complexity" evidence="1">
    <location>
        <begin position="32"/>
        <end position="47"/>
    </location>
</feature>
<evidence type="ECO:0000313" key="4">
    <source>
        <dbReference type="Proteomes" id="UP001629244"/>
    </source>
</evidence>
<dbReference type="PROSITE" id="PS51257">
    <property type="entry name" value="PROKAR_LIPOPROTEIN"/>
    <property type="match status" value="1"/>
</dbReference>
<dbReference type="Proteomes" id="UP001629244">
    <property type="component" value="Unassembled WGS sequence"/>
</dbReference>
<comment type="caution">
    <text evidence="3">The sequence shown here is derived from an EMBL/GenBank/DDBJ whole genome shotgun (WGS) entry which is preliminary data.</text>
</comment>
<evidence type="ECO:0008006" key="5">
    <source>
        <dbReference type="Google" id="ProtNLM"/>
    </source>
</evidence>
<reference evidence="3 4" key="1">
    <citation type="submission" date="2024-06" db="EMBL/GenBank/DDBJ databases">
        <authorList>
            <person name="Kaempfer P."/>
            <person name="Viver T."/>
        </authorList>
    </citation>
    <scope>NUCLEOTIDE SEQUENCE [LARGE SCALE GENOMIC DNA]</scope>
    <source>
        <strain evidence="3 4">ST-64</strain>
    </source>
</reference>
<proteinExistence type="predicted"/>
<dbReference type="EMBL" id="JBELQC010000002">
    <property type="protein sequence ID" value="MFL9841829.1"/>
    <property type="molecule type" value="Genomic_DNA"/>
</dbReference>
<keyword evidence="4" id="KW-1185">Reference proteome</keyword>
<feature type="signal peptide" evidence="2">
    <location>
        <begin position="1"/>
        <end position="27"/>
    </location>
</feature>
<evidence type="ECO:0000256" key="1">
    <source>
        <dbReference type="SAM" id="MobiDB-lite"/>
    </source>
</evidence>
<name>A0ABW8YNF7_9SPHN</name>
<evidence type="ECO:0000256" key="2">
    <source>
        <dbReference type="SAM" id="SignalP"/>
    </source>
</evidence>